<accession>D0NQ09</accession>
<evidence type="ECO:0000313" key="2">
    <source>
        <dbReference type="Proteomes" id="UP000006643"/>
    </source>
</evidence>
<dbReference type="HOGENOM" id="CLU_2594993_0_0_1"/>
<dbReference type="EMBL" id="DS028151">
    <property type="protein sequence ID" value="EEY62721.1"/>
    <property type="molecule type" value="Genomic_DNA"/>
</dbReference>
<evidence type="ECO:0000313" key="1">
    <source>
        <dbReference type="EMBL" id="EEY62721.1"/>
    </source>
</evidence>
<dbReference type="RefSeq" id="XP_002898963.1">
    <property type="nucleotide sequence ID" value="XM_002898917.1"/>
</dbReference>
<gene>
    <name evidence="1" type="ORF">PITG_14509</name>
</gene>
<keyword evidence="2" id="KW-1185">Reference proteome</keyword>
<dbReference type="AlphaFoldDB" id="D0NQ09"/>
<protein>
    <submittedName>
        <fullName evidence="1">Uncharacterized protein</fullName>
    </submittedName>
</protein>
<dbReference type="KEGG" id="pif:PITG_14509"/>
<sequence>MAASVTTSPPPAPHCITLHVRSARAITSPAFSSTLHHTARKGGEGHHLPATSSTLHHTARKVGEGHHLPRLQLHIASHCT</sequence>
<proteinExistence type="predicted"/>
<dbReference type="GeneID" id="9474138"/>
<dbReference type="InParanoid" id="D0NQ09"/>
<organism evidence="1 2">
    <name type="scientific">Phytophthora infestans (strain T30-4)</name>
    <name type="common">Potato late blight agent</name>
    <dbReference type="NCBI Taxonomy" id="403677"/>
    <lineage>
        <taxon>Eukaryota</taxon>
        <taxon>Sar</taxon>
        <taxon>Stramenopiles</taxon>
        <taxon>Oomycota</taxon>
        <taxon>Peronosporomycetes</taxon>
        <taxon>Peronosporales</taxon>
        <taxon>Peronosporaceae</taxon>
        <taxon>Phytophthora</taxon>
    </lineage>
</organism>
<reference evidence="2" key="1">
    <citation type="journal article" date="2009" name="Nature">
        <title>Genome sequence and analysis of the Irish potato famine pathogen Phytophthora infestans.</title>
        <authorList>
            <consortium name="The Broad Institute Genome Sequencing Platform"/>
            <person name="Haas B.J."/>
            <person name="Kamoun S."/>
            <person name="Zody M.C."/>
            <person name="Jiang R.H."/>
            <person name="Handsaker R.E."/>
            <person name="Cano L.M."/>
            <person name="Grabherr M."/>
            <person name="Kodira C.D."/>
            <person name="Raffaele S."/>
            <person name="Torto-Alalibo T."/>
            <person name="Bozkurt T.O."/>
            <person name="Ah-Fong A.M."/>
            <person name="Alvarado L."/>
            <person name="Anderson V.L."/>
            <person name="Armstrong M.R."/>
            <person name="Avrova A."/>
            <person name="Baxter L."/>
            <person name="Beynon J."/>
            <person name="Boevink P.C."/>
            <person name="Bollmann S.R."/>
            <person name="Bos J.I."/>
            <person name="Bulone V."/>
            <person name="Cai G."/>
            <person name="Cakir C."/>
            <person name="Carrington J.C."/>
            <person name="Chawner M."/>
            <person name="Conti L."/>
            <person name="Costanzo S."/>
            <person name="Ewan R."/>
            <person name="Fahlgren N."/>
            <person name="Fischbach M.A."/>
            <person name="Fugelstad J."/>
            <person name="Gilroy E.M."/>
            <person name="Gnerre S."/>
            <person name="Green P.J."/>
            <person name="Grenville-Briggs L.J."/>
            <person name="Griffith J."/>
            <person name="Grunwald N.J."/>
            <person name="Horn K."/>
            <person name="Horner N.R."/>
            <person name="Hu C.H."/>
            <person name="Huitema E."/>
            <person name="Jeong D.H."/>
            <person name="Jones A.M."/>
            <person name="Jones J.D."/>
            <person name="Jones R.W."/>
            <person name="Karlsson E.K."/>
            <person name="Kunjeti S.G."/>
            <person name="Lamour K."/>
            <person name="Liu Z."/>
            <person name="Ma L."/>
            <person name="Maclean D."/>
            <person name="Chibucos M.C."/>
            <person name="McDonald H."/>
            <person name="McWalters J."/>
            <person name="Meijer H.J."/>
            <person name="Morgan W."/>
            <person name="Morris P.F."/>
            <person name="Munro C.A."/>
            <person name="O'Neill K."/>
            <person name="Ospina-Giraldo M."/>
            <person name="Pinzon A."/>
            <person name="Pritchard L."/>
            <person name="Ramsahoye B."/>
            <person name="Ren Q."/>
            <person name="Restrepo S."/>
            <person name="Roy S."/>
            <person name="Sadanandom A."/>
            <person name="Savidor A."/>
            <person name="Schornack S."/>
            <person name="Schwartz D.C."/>
            <person name="Schumann U.D."/>
            <person name="Schwessinger B."/>
            <person name="Seyer L."/>
            <person name="Sharpe T."/>
            <person name="Silvar C."/>
            <person name="Song J."/>
            <person name="Studholme D.J."/>
            <person name="Sykes S."/>
            <person name="Thines M."/>
            <person name="van de Vondervoort P.J."/>
            <person name="Phuntumart V."/>
            <person name="Wawra S."/>
            <person name="Weide R."/>
            <person name="Win J."/>
            <person name="Young C."/>
            <person name="Zhou S."/>
            <person name="Fry W."/>
            <person name="Meyers B.C."/>
            <person name="van West P."/>
            <person name="Ristaino J."/>
            <person name="Govers F."/>
            <person name="Birch P.R."/>
            <person name="Whisson S.C."/>
            <person name="Judelson H.S."/>
            <person name="Nusbaum C."/>
        </authorList>
    </citation>
    <scope>NUCLEOTIDE SEQUENCE [LARGE SCALE GENOMIC DNA]</scope>
    <source>
        <strain evidence="2">T30-4</strain>
    </source>
</reference>
<dbReference type="VEuPathDB" id="FungiDB:PITG_14509"/>
<name>D0NQ09_PHYIT</name>
<dbReference type="Proteomes" id="UP000006643">
    <property type="component" value="Unassembled WGS sequence"/>
</dbReference>